<dbReference type="SUPFAM" id="SSF49265">
    <property type="entry name" value="Fibronectin type III"/>
    <property type="match status" value="1"/>
</dbReference>
<dbReference type="EMBL" id="MW018138">
    <property type="protein sequence ID" value="QPB44393.1"/>
    <property type="molecule type" value="Genomic_DNA"/>
</dbReference>
<evidence type="ECO:0000256" key="1">
    <source>
        <dbReference type="SAM" id="Phobius"/>
    </source>
</evidence>
<protein>
    <submittedName>
        <fullName evidence="3">Membrane protein</fullName>
    </submittedName>
</protein>
<keyword evidence="1" id="KW-1133">Transmembrane helix</keyword>
<evidence type="ECO:0000259" key="2">
    <source>
        <dbReference type="PROSITE" id="PS50853"/>
    </source>
</evidence>
<dbReference type="KEGG" id="vg:80543589"/>
<dbReference type="InterPro" id="IPR013783">
    <property type="entry name" value="Ig-like_fold"/>
</dbReference>
<evidence type="ECO:0000313" key="3">
    <source>
        <dbReference type="EMBL" id="QPB44393.1"/>
    </source>
</evidence>
<dbReference type="Gene3D" id="2.60.40.10">
    <property type="entry name" value="Immunoglobulins"/>
    <property type="match status" value="1"/>
</dbReference>
<feature type="domain" description="Fibronectin type-III" evidence="2">
    <location>
        <begin position="38"/>
        <end position="135"/>
    </location>
</feature>
<dbReference type="PROSITE" id="PS50853">
    <property type="entry name" value="FN3"/>
    <property type="match status" value="1"/>
</dbReference>
<proteinExistence type="predicted"/>
<name>A0A7S8BER2_9VIRU</name>
<organism evidence="3 4">
    <name type="scientific">Medusavirus stheno T3</name>
    <dbReference type="NCBI Taxonomy" id="3069717"/>
    <lineage>
        <taxon>Viruses</taxon>
        <taxon>Varidnaviria</taxon>
        <taxon>Bamfordvirae</taxon>
        <taxon>Nucleocytoviricota</taxon>
        <taxon>Megaviricetes</taxon>
        <taxon>Mamonoviridae</taxon>
        <taxon>Medusavirus</taxon>
        <taxon>Medusavirus sthenus</taxon>
    </lineage>
</organism>
<keyword evidence="4" id="KW-1185">Reference proteome</keyword>
<dbReference type="InterPro" id="IPR036116">
    <property type="entry name" value="FN3_sf"/>
</dbReference>
<sequence>MQNSAVLIVVIFIIAIAVGGYYVYETYFNPNTDGSASRVQNTRLTVLSDGPAGKQFAFSWDPPKNGSGAGYQLTYAYTITDPNGKATSAQGQAQALAAIPKPYVDGAYKISVTAANQFGQGPAATATGTLNLKPRPFPATNAIRYVAPGGSVSHPTPGYYFEWDPVAPGDDPTATVSYVTLLVDPTGKQFKNEGVATKLSLPQPVTNGLYRMDVYAKNQYGMNVPANASTTIALLKVRSAQVQWVPSAANDGSYTMKATTVVENMPSSTTPTFSLNHPDGTPVSLAPGSCGFYGNEGATCSANSDGSQTCVNVLQPVYGAPDLTKLPSCTAIEPTGKSLRNMPVNLKVDVVPQNAFDTPASLTVGTTFPGTAPGAPDDFKLS</sequence>
<reference evidence="3 4" key="1">
    <citation type="submission" date="2020-09" db="EMBL/GenBank/DDBJ databases">
        <authorList>
            <person name="Zhang R."/>
            <person name="Garcia K."/>
            <person name="Ogata H."/>
        </authorList>
    </citation>
    <scope>NUCLEOTIDE SEQUENCE [LARGE SCALE GENOMIC DNA]</scope>
    <source>
        <strain evidence="4">stheno</strain>
    </source>
</reference>
<feature type="transmembrane region" description="Helical" evidence="1">
    <location>
        <begin position="5"/>
        <end position="24"/>
    </location>
</feature>
<keyword evidence="1" id="KW-0812">Transmembrane</keyword>
<keyword evidence="1" id="KW-0472">Membrane</keyword>
<evidence type="ECO:0000313" key="4">
    <source>
        <dbReference type="Proteomes" id="UP001162098"/>
    </source>
</evidence>
<accession>A0A7S8BER2</accession>
<dbReference type="InterPro" id="IPR003961">
    <property type="entry name" value="FN3_dom"/>
</dbReference>
<dbReference type="Proteomes" id="UP001162098">
    <property type="component" value="Segment"/>
</dbReference>